<dbReference type="PANTHER" id="PTHR37540:SF5">
    <property type="entry name" value="TRANSCRIPTION FACTOR DOMAIN-CONTAINING PROTEIN"/>
    <property type="match status" value="1"/>
</dbReference>
<comment type="caution">
    <text evidence="6">The sequence shown here is derived from an EMBL/GenBank/DDBJ whole genome shotgun (WGS) entry which is preliminary data.</text>
</comment>
<dbReference type="Pfam" id="PF11951">
    <property type="entry name" value="Fungal_trans_2"/>
    <property type="match status" value="1"/>
</dbReference>
<organism evidence="6 7">
    <name type="scientific">Aspergillus granulosus</name>
    <dbReference type="NCBI Taxonomy" id="176169"/>
    <lineage>
        <taxon>Eukaryota</taxon>
        <taxon>Fungi</taxon>
        <taxon>Dikarya</taxon>
        <taxon>Ascomycota</taxon>
        <taxon>Pezizomycotina</taxon>
        <taxon>Eurotiomycetes</taxon>
        <taxon>Eurotiomycetidae</taxon>
        <taxon>Eurotiales</taxon>
        <taxon>Aspergillaceae</taxon>
        <taxon>Aspergillus</taxon>
        <taxon>Aspergillus subgen. Nidulantes</taxon>
    </lineage>
</organism>
<dbReference type="SUPFAM" id="SSF57701">
    <property type="entry name" value="Zn2/Cys6 DNA-binding domain"/>
    <property type="match status" value="1"/>
</dbReference>
<dbReference type="Proteomes" id="UP001610334">
    <property type="component" value="Unassembled WGS sequence"/>
</dbReference>
<dbReference type="CDD" id="cd00067">
    <property type="entry name" value="GAL4"/>
    <property type="match status" value="1"/>
</dbReference>
<dbReference type="InterPro" id="IPR036864">
    <property type="entry name" value="Zn2-C6_fun-type_DNA-bd_sf"/>
</dbReference>
<keyword evidence="3" id="KW-0804">Transcription</keyword>
<dbReference type="PROSITE" id="PS00463">
    <property type="entry name" value="ZN2_CY6_FUNGAL_1"/>
    <property type="match status" value="1"/>
</dbReference>
<keyword evidence="2" id="KW-0238">DNA-binding</keyword>
<keyword evidence="4" id="KW-0539">Nucleus</keyword>
<dbReference type="SMART" id="SM00066">
    <property type="entry name" value="GAL4"/>
    <property type="match status" value="1"/>
</dbReference>
<dbReference type="PROSITE" id="PS50048">
    <property type="entry name" value="ZN2_CY6_FUNGAL_2"/>
    <property type="match status" value="1"/>
</dbReference>
<dbReference type="Gene3D" id="4.10.240.10">
    <property type="entry name" value="Zn(2)-C6 fungal-type DNA-binding domain"/>
    <property type="match status" value="1"/>
</dbReference>
<evidence type="ECO:0000256" key="4">
    <source>
        <dbReference type="ARBA" id="ARBA00023242"/>
    </source>
</evidence>
<evidence type="ECO:0000313" key="6">
    <source>
        <dbReference type="EMBL" id="KAL2802858.1"/>
    </source>
</evidence>
<keyword evidence="1" id="KW-0805">Transcription regulation</keyword>
<reference evidence="6 7" key="1">
    <citation type="submission" date="2024-07" db="EMBL/GenBank/DDBJ databases">
        <title>Section-level genome sequencing and comparative genomics of Aspergillus sections Usti and Cavernicolus.</title>
        <authorList>
            <consortium name="Lawrence Berkeley National Laboratory"/>
            <person name="Nybo J.L."/>
            <person name="Vesth T.C."/>
            <person name="Theobald S."/>
            <person name="Frisvad J.C."/>
            <person name="Larsen T.O."/>
            <person name="Kjaerboelling I."/>
            <person name="Rothschild-Mancinelli K."/>
            <person name="Lyhne E.K."/>
            <person name="Kogle M.E."/>
            <person name="Barry K."/>
            <person name="Clum A."/>
            <person name="Na H."/>
            <person name="Ledsgaard L."/>
            <person name="Lin J."/>
            <person name="Lipzen A."/>
            <person name="Kuo A."/>
            <person name="Riley R."/>
            <person name="Mondo S."/>
            <person name="Labutti K."/>
            <person name="Haridas S."/>
            <person name="Pangalinan J."/>
            <person name="Salamov A.A."/>
            <person name="Simmons B.A."/>
            <person name="Magnuson J.K."/>
            <person name="Chen J."/>
            <person name="Drula E."/>
            <person name="Henrissat B."/>
            <person name="Wiebenga A."/>
            <person name="Lubbers R.J."/>
            <person name="Gomes A.C."/>
            <person name="Makela M.R."/>
            <person name="Stajich J."/>
            <person name="Grigoriev I.V."/>
            <person name="Mortensen U.H."/>
            <person name="De Vries R.P."/>
            <person name="Baker S.E."/>
            <person name="Andersen M.R."/>
        </authorList>
    </citation>
    <scope>NUCLEOTIDE SEQUENCE [LARGE SCALE GENOMIC DNA]</scope>
    <source>
        <strain evidence="6 7">CBS 588.65</strain>
    </source>
</reference>
<evidence type="ECO:0000313" key="7">
    <source>
        <dbReference type="Proteomes" id="UP001610334"/>
    </source>
</evidence>
<gene>
    <name evidence="6" type="ORF">BJX63DRAFT_97943</name>
</gene>
<evidence type="ECO:0000259" key="5">
    <source>
        <dbReference type="PROSITE" id="PS50048"/>
    </source>
</evidence>
<accession>A0ABR4GUW3</accession>
<proteinExistence type="predicted"/>
<dbReference type="EMBL" id="JBFXLT010000161">
    <property type="protein sequence ID" value="KAL2802858.1"/>
    <property type="molecule type" value="Genomic_DNA"/>
</dbReference>
<dbReference type="InterPro" id="IPR001138">
    <property type="entry name" value="Zn2Cys6_DnaBD"/>
</dbReference>
<feature type="domain" description="Zn(2)-C6 fungal-type" evidence="5">
    <location>
        <begin position="9"/>
        <end position="39"/>
    </location>
</feature>
<evidence type="ECO:0000256" key="1">
    <source>
        <dbReference type="ARBA" id="ARBA00023015"/>
    </source>
</evidence>
<evidence type="ECO:0000256" key="2">
    <source>
        <dbReference type="ARBA" id="ARBA00023125"/>
    </source>
</evidence>
<protein>
    <recommendedName>
        <fullName evidence="5">Zn(2)-C6 fungal-type domain-containing protein</fullName>
    </recommendedName>
</protein>
<keyword evidence="7" id="KW-1185">Reference proteome</keyword>
<dbReference type="InterPro" id="IPR021858">
    <property type="entry name" value="Fun_TF"/>
</dbReference>
<name>A0ABR4GUW3_9EURO</name>
<dbReference type="Pfam" id="PF00172">
    <property type="entry name" value="Zn_clus"/>
    <property type="match status" value="1"/>
</dbReference>
<dbReference type="PANTHER" id="PTHR37540">
    <property type="entry name" value="TRANSCRIPTION FACTOR (ACR-2), PUTATIVE-RELATED-RELATED"/>
    <property type="match status" value="1"/>
</dbReference>
<evidence type="ECO:0000256" key="3">
    <source>
        <dbReference type="ARBA" id="ARBA00023163"/>
    </source>
</evidence>
<sequence length="453" mass="51130">MIMQTMQSACEPCRSSKRKCDRVIPACSRCTRVARCCYYDLQRLPENLQQRLLTDRTKLTSVISFPGLRDICPITFRWYMPRLIKHYHESLESSQVESSRKSTAYMLQSVWLQHALSDPCLFHVTLYIGSSYFDHRNGDAPSSITLYHQTEILRNVNERLSDPLAALDDRTIASVALLALFSSLSGDQTASQVHTAGLRRLIGLKGGNNKLGFDGLLGTLIHINELLQGIIFDLKSDLFPQGYHVVPPIGLESRILEYRALPYRILDIDEPSTTPFVPGDPTLELFRGIHDFKLEVCRSGNSIASAQRMLDKISLRDRLHTSAAFLLSENPVDSCCVLAASIFWFLMDAHARCEAGSAEMLNKLGSMARELKAALSLVEDIAWLKSNPIAYCWVCMVGAAVACDTKMRVWFWVRQAPIMRVLNTVDDFGFLDDIWVHIIWLRSLTVGSWVHSI</sequence>